<evidence type="ECO:0000313" key="3">
    <source>
        <dbReference type="EMBL" id="GGC40017.1"/>
    </source>
</evidence>
<reference evidence="4" key="1">
    <citation type="journal article" date="2019" name="Int. J. Syst. Evol. Microbiol.">
        <title>The Global Catalogue of Microorganisms (GCM) 10K type strain sequencing project: providing services to taxonomists for standard genome sequencing and annotation.</title>
        <authorList>
            <consortium name="The Broad Institute Genomics Platform"/>
            <consortium name="The Broad Institute Genome Sequencing Center for Infectious Disease"/>
            <person name="Wu L."/>
            <person name="Ma J."/>
        </authorList>
    </citation>
    <scope>NUCLEOTIDE SEQUENCE [LARGE SCALE GENOMIC DNA]</scope>
    <source>
        <strain evidence="4">CGMCC 1.10832</strain>
    </source>
</reference>
<name>A0ABQ1MG75_9BACT</name>
<evidence type="ECO:0000313" key="4">
    <source>
        <dbReference type="Proteomes" id="UP000636010"/>
    </source>
</evidence>
<dbReference type="InterPro" id="IPR036691">
    <property type="entry name" value="Endo/exonu/phosph_ase_sf"/>
</dbReference>
<dbReference type="RefSeq" id="WP_229712589.1">
    <property type="nucleotide sequence ID" value="NZ_BAABHU010000008.1"/>
</dbReference>
<dbReference type="EMBL" id="BMEC01000008">
    <property type="protein sequence ID" value="GGC40017.1"/>
    <property type="molecule type" value="Genomic_DNA"/>
</dbReference>
<keyword evidence="1" id="KW-0472">Membrane</keyword>
<feature type="domain" description="Endonuclease/exonuclease/phosphatase" evidence="2">
    <location>
        <begin position="110"/>
        <end position="315"/>
    </location>
</feature>
<proteinExistence type="predicted"/>
<evidence type="ECO:0000259" key="2">
    <source>
        <dbReference type="Pfam" id="PF03372"/>
    </source>
</evidence>
<evidence type="ECO:0000256" key="1">
    <source>
        <dbReference type="SAM" id="Phobius"/>
    </source>
</evidence>
<dbReference type="Gene3D" id="3.60.10.10">
    <property type="entry name" value="Endonuclease/exonuclease/phosphatase"/>
    <property type="match status" value="1"/>
</dbReference>
<dbReference type="Pfam" id="PF03372">
    <property type="entry name" value="Exo_endo_phos"/>
    <property type="match status" value="1"/>
</dbReference>
<keyword evidence="1" id="KW-1133">Transmembrane helix</keyword>
<keyword evidence="1" id="KW-0812">Transmembrane</keyword>
<sequence>MEQLYHIIIWILSGIIIIFSLIPLIRNDYWTFRVFEFPRLQKWVLNLLILVSYVSVIGLNSGVDYAVSGLLVLNFFYLSYQIYPFLPLSPKQIQSTSKDQQADLSILISNVYQYNRDFHKLEKLVDKEDADLIIMLETDKWWKDKSVESFGHRYSYQVLEDQENTYGMLIFSKLELTETKVRHIIKKEIPSVITNVRLKNNKTFRLYALHPEPPVPGENLYSTARDAEILRVGQEVAKEEMPVIVAGDLNDVAWSYSTTLFLKISGLLDPRRGRGFFSTFHAKHPLFRWPLDHVFCSGHFRVASMKTCKPVGSDHFPVLIKLYLSAIEDDSEELDVDEEDVETAQEKIEAAL</sequence>
<feature type="transmembrane region" description="Helical" evidence="1">
    <location>
        <begin position="6"/>
        <end position="22"/>
    </location>
</feature>
<comment type="caution">
    <text evidence="3">The sequence shown here is derived from an EMBL/GenBank/DDBJ whole genome shotgun (WGS) entry which is preliminary data.</text>
</comment>
<organism evidence="3 4">
    <name type="scientific">Marivirga lumbricoides</name>
    <dbReference type="NCBI Taxonomy" id="1046115"/>
    <lineage>
        <taxon>Bacteria</taxon>
        <taxon>Pseudomonadati</taxon>
        <taxon>Bacteroidota</taxon>
        <taxon>Cytophagia</taxon>
        <taxon>Cytophagales</taxon>
        <taxon>Marivirgaceae</taxon>
        <taxon>Marivirga</taxon>
    </lineage>
</organism>
<gene>
    <name evidence="3" type="ORF">GCM10011506_26890</name>
</gene>
<accession>A0ABQ1MG75</accession>
<dbReference type="SUPFAM" id="SSF56219">
    <property type="entry name" value="DNase I-like"/>
    <property type="match status" value="1"/>
</dbReference>
<keyword evidence="4" id="KW-1185">Reference proteome</keyword>
<dbReference type="Proteomes" id="UP000636010">
    <property type="component" value="Unassembled WGS sequence"/>
</dbReference>
<dbReference type="InterPro" id="IPR005135">
    <property type="entry name" value="Endo/exonuclease/phosphatase"/>
</dbReference>
<feature type="transmembrane region" description="Helical" evidence="1">
    <location>
        <begin position="43"/>
        <end position="59"/>
    </location>
</feature>
<protein>
    <recommendedName>
        <fullName evidence="2">Endonuclease/exonuclease/phosphatase domain-containing protein</fullName>
    </recommendedName>
</protein>